<dbReference type="SMART" id="SM00115">
    <property type="entry name" value="CASc"/>
    <property type="match status" value="1"/>
</dbReference>
<evidence type="ECO:0000259" key="2">
    <source>
        <dbReference type="PROSITE" id="PS50208"/>
    </source>
</evidence>
<dbReference type="PANTHER" id="PTHR22576">
    <property type="entry name" value="MUCOSA ASSOCIATED LYMPHOID TISSUE LYMPHOMA TRANSLOCATION PROTEIN 1/PARACASPASE"/>
    <property type="match status" value="1"/>
</dbReference>
<dbReference type="PROSITE" id="PS50208">
    <property type="entry name" value="CASPASE_P20"/>
    <property type="match status" value="1"/>
</dbReference>
<name>A0A8K0P590_LADFU</name>
<feature type="domain" description="Caspase family p20" evidence="2">
    <location>
        <begin position="1"/>
        <end position="60"/>
    </location>
</feature>
<evidence type="ECO:0000313" key="3">
    <source>
        <dbReference type="EMBL" id="KAG8232773.1"/>
    </source>
</evidence>
<comment type="similarity">
    <text evidence="1">Belongs to the peptidase C14A family.</text>
</comment>
<organism evidence="3 4">
    <name type="scientific">Ladona fulva</name>
    <name type="common">Scarce chaser dragonfly</name>
    <name type="synonym">Libellula fulva</name>
    <dbReference type="NCBI Taxonomy" id="123851"/>
    <lineage>
        <taxon>Eukaryota</taxon>
        <taxon>Metazoa</taxon>
        <taxon>Ecdysozoa</taxon>
        <taxon>Arthropoda</taxon>
        <taxon>Hexapoda</taxon>
        <taxon>Insecta</taxon>
        <taxon>Pterygota</taxon>
        <taxon>Palaeoptera</taxon>
        <taxon>Odonata</taxon>
        <taxon>Epiprocta</taxon>
        <taxon>Anisoptera</taxon>
        <taxon>Libelluloidea</taxon>
        <taxon>Libellulidae</taxon>
        <taxon>Ladona</taxon>
    </lineage>
</organism>
<protein>
    <recommendedName>
        <fullName evidence="2">Caspase family p20 domain-containing protein</fullName>
    </recommendedName>
</protein>
<dbReference type="InterPro" id="IPR001309">
    <property type="entry name" value="Pept_C14_p20"/>
</dbReference>
<dbReference type="GO" id="GO:0004197">
    <property type="term" value="F:cysteine-type endopeptidase activity"/>
    <property type="evidence" value="ECO:0007669"/>
    <property type="project" value="InterPro"/>
</dbReference>
<reference evidence="3" key="1">
    <citation type="submission" date="2013-04" db="EMBL/GenBank/DDBJ databases">
        <authorList>
            <person name="Qu J."/>
            <person name="Murali S.C."/>
            <person name="Bandaranaike D."/>
            <person name="Bellair M."/>
            <person name="Blankenburg K."/>
            <person name="Chao H."/>
            <person name="Dinh H."/>
            <person name="Doddapaneni H."/>
            <person name="Downs B."/>
            <person name="Dugan-Rocha S."/>
            <person name="Elkadiri S."/>
            <person name="Gnanaolivu R.D."/>
            <person name="Hernandez B."/>
            <person name="Javaid M."/>
            <person name="Jayaseelan J.C."/>
            <person name="Lee S."/>
            <person name="Li M."/>
            <person name="Ming W."/>
            <person name="Munidasa M."/>
            <person name="Muniz J."/>
            <person name="Nguyen L."/>
            <person name="Ongeri F."/>
            <person name="Osuji N."/>
            <person name="Pu L.-L."/>
            <person name="Puazo M."/>
            <person name="Qu C."/>
            <person name="Quiroz J."/>
            <person name="Raj R."/>
            <person name="Weissenberger G."/>
            <person name="Xin Y."/>
            <person name="Zou X."/>
            <person name="Han Y."/>
            <person name="Richards S."/>
            <person name="Worley K."/>
            <person name="Muzny D."/>
            <person name="Gibbs R."/>
        </authorList>
    </citation>
    <scope>NUCLEOTIDE SEQUENCE</scope>
    <source>
        <strain evidence="3">Sampled in the wild</strain>
    </source>
</reference>
<dbReference type="EMBL" id="KZ308649">
    <property type="protein sequence ID" value="KAG8232773.1"/>
    <property type="molecule type" value="Genomic_DNA"/>
</dbReference>
<reference evidence="3" key="2">
    <citation type="submission" date="2017-10" db="EMBL/GenBank/DDBJ databases">
        <title>Ladona fulva Genome sequencing and assembly.</title>
        <authorList>
            <person name="Murali S."/>
            <person name="Richards S."/>
            <person name="Bandaranaike D."/>
            <person name="Bellair M."/>
            <person name="Blankenburg K."/>
            <person name="Chao H."/>
            <person name="Dinh H."/>
            <person name="Doddapaneni H."/>
            <person name="Dugan-Rocha S."/>
            <person name="Elkadiri S."/>
            <person name="Gnanaolivu R."/>
            <person name="Hernandez B."/>
            <person name="Skinner E."/>
            <person name="Javaid M."/>
            <person name="Lee S."/>
            <person name="Li M."/>
            <person name="Ming W."/>
            <person name="Munidasa M."/>
            <person name="Muniz J."/>
            <person name="Nguyen L."/>
            <person name="Hughes D."/>
            <person name="Osuji N."/>
            <person name="Pu L.-L."/>
            <person name="Puazo M."/>
            <person name="Qu C."/>
            <person name="Quiroz J."/>
            <person name="Raj R."/>
            <person name="Weissenberger G."/>
            <person name="Xin Y."/>
            <person name="Zou X."/>
            <person name="Han Y."/>
            <person name="Worley K."/>
            <person name="Muzny D."/>
            <person name="Gibbs R."/>
        </authorList>
    </citation>
    <scope>NUCLEOTIDE SEQUENCE</scope>
    <source>
        <strain evidence="3">Sampled in the wild</strain>
    </source>
</reference>
<dbReference type="Proteomes" id="UP000792457">
    <property type="component" value="Unassembled WGS sequence"/>
</dbReference>
<dbReference type="OrthoDB" id="417046at2759"/>
<sequence length="366" mass="41754">MKTPTSDVETLAKILEKLKFKVVALRNLTALEMRNALHKFCKMLLEGTYVVFYYVGHGFEIGGKCMLPVDAPTTYLRSDCLIETESWYSSDPKNYGMVFNILNGLSLFEQIFLFIDWVIDKTMFPHLRESNPAIHQESHPVHKFEPSRNLITGYATTSNLGAYERSSETNGIYAKHLAKALLDHHDLPIIKVLEKVNKGVSAEGGEASAKQMPFVGHNTHKDYYFSVEVEGNEEARQKYEDLVQHPTVMDLNFSRRNLTAKAFVTPHRGTFLNSLDIRIVGLDSWKVILLLGNSELQLQKQWTDNGLMVTLHNLQKMKSTLMITVELKDPHTGHTVDDDMLVLNKPLVCKWELWFRSPVNEVLDLS</sequence>
<dbReference type="GO" id="GO:0006508">
    <property type="term" value="P:proteolysis"/>
    <property type="evidence" value="ECO:0007669"/>
    <property type="project" value="InterPro"/>
</dbReference>
<comment type="caution">
    <text evidence="3">The sequence shown here is derived from an EMBL/GenBank/DDBJ whole genome shotgun (WGS) entry which is preliminary data.</text>
</comment>
<dbReference type="Pfam" id="PF00656">
    <property type="entry name" value="Peptidase_C14"/>
    <property type="match status" value="1"/>
</dbReference>
<dbReference type="AlphaFoldDB" id="A0A8K0P590"/>
<keyword evidence="4" id="KW-1185">Reference proteome</keyword>
<evidence type="ECO:0000256" key="1">
    <source>
        <dbReference type="ARBA" id="ARBA00010134"/>
    </source>
</evidence>
<dbReference type="InterPro" id="IPR052039">
    <property type="entry name" value="Caspase-related_regulators"/>
</dbReference>
<dbReference type="PANTHER" id="PTHR22576:SF37">
    <property type="entry name" value="MUCOSA-ASSOCIATED LYMPHOID TISSUE LYMPHOMA TRANSLOCATION PROTEIN 1"/>
    <property type="match status" value="1"/>
</dbReference>
<accession>A0A8K0P590</accession>
<proteinExistence type="inferred from homology"/>
<dbReference type="InterPro" id="IPR015917">
    <property type="entry name" value="Pept_C14A"/>
</dbReference>
<dbReference type="InterPro" id="IPR029030">
    <property type="entry name" value="Caspase-like_dom_sf"/>
</dbReference>
<dbReference type="SUPFAM" id="SSF52129">
    <property type="entry name" value="Caspase-like"/>
    <property type="match status" value="1"/>
</dbReference>
<dbReference type="InterPro" id="IPR011600">
    <property type="entry name" value="Pept_C14_caspase"/>
</dbReference>
<evidence type="ECO:0000313" key="4">
    <source>
        <dbReference type="Proteomes" id="UP000792457"/>
    </source>
</evidence>
<gene>
    <name evidence="3" type="ORF">J437_LFUL012913</name>
</gene>
<dbReference type="Gene3D" id="3.40.50.1460">
    <property type="match status" value="2"/>
</dbReference>